<dbReference type="Proteomes" id="UP000509704">
    <property type="component" value="Chromosome 6"/>
</dbReference>
<feature type="domain" description="HTH myb-type" evidence="7">
    <location>
        <begin position="166"/>
        <end position="214"/>
    </location>
</feature>
<keyword evidence="9" id="KW-1185">Reference proteome</keyword>
<evidence type="ECO:0000256" key="1">
    <source>
        <dbReference type="ARBA" id="ARBA00023015"/>
    </source>
</evidence>
<dbReference type="PROSITE" id="PS51294">
    <property type="entry name" value="HTH_MYB"/>
    <property type="match status" value="2"/>
</dbReference>
<dbReference type="GeneID" id="59237860"/>
<dbReference type="GO" id="GO:0000978">
    <property type="term" value="F:RNA polymerase II cis-regulatory region sequence-specific DNA binding"/>
    <property type="evidence" value="ECO:0007669"/>
    <property type="project" value="TreeGrafter"/>
</dbReference>
<reference evidence="8 9" key="1">
    <citation type="submission" date="2020-07" db="EMBL/GenBank/DDBJ databases">
        <title>The yeast mating-type switching endonuclease HO is a domesticated member of an unorthodox homing genetic element family.</title>
        <authorList>
            <person name="Coughlan A.Y."/>
            <person name="Lombardi L."/>
            <person name="Braun-Galleani S."/>
            <person name="Martos A.R."/>
            <person name="Galeote V."/>
            <person name="Bigey F."/>
            <person name="Dequin S."/>
            <person name="Byrne K.P."/>
            <person name="Wolfe K.H."/>
        </authorList>
    </citation>
    <scope>NUCLEOTIDE SEQUENCE [LARGE SCALE GENOMIC DNA]</scope>
    <source>
        <strain evidence="8 9">NRRL Y-6702</strain>
    </source>
</reference>
<keyword evidence="4" id="KW-0539">Nucleus</keyword>
<dbReference type="GO" id="GO:0019185">
    <property type="term" value="C:snRNA-activating protein complex"/>
    <property type="evidence" value="ECO:0007669"/>
    <property type="project" value="TreeGrafter"/>
</dbReference>
<dbReference type="InterPro" id="IPR001005">
    <property type="entry name" value="SANT/Myb"/>
</dbReference>
<keyword evidence="1" id="KW-0805">Transcription regulation</keyword>
<dbReference type="PANTHER" id="PTHR46621">
    <property type="entry name" value="SNRNA-ACTIVATING PROTEIN COMPLEX SUBUNIT 4"/>
    <property type="match status" value="1"/>
</dbReference>
<feature type="domain" description="Myb-like" evidence="6">
    <location>
        <begin position="30"/>
        <end position="106"/>
    </location>
</feature>
<feature type="region of interest" description="Disordered" evidence="5">
    <location>
        <begin position="309"/>
        <end position="361"/>
    </location>
</feature>
<accession>A0A7H9B8N9</accession>
<feature type="region of interest" description="Disordered" evidence="5">
    <location>
        <begin position="528"/>
        <end position="563"/>
    </location>
</feature>
<protein>
    <recommendedName>
        <fullName evidence="10">Myb-like DNA-binding protein BAS1</fullName>
    </recommendedName>
</protein>
<evidence type="ECO:0000259" key="6">
    <source>
        <dbReference type="PROSITE" id="PS50090"/>
    </source>
</evidence>
<dbReference type="PANTHER" id="PTHR46621:SF1">
    <property type="entry name" value="SNRNA-ACTIVATING PROTEIN COMPLEX SUBUNIT 4"/>
    <property type="match status" value="1"/>
</dbReference>
<feature type="compositionally biased region" description="Low complexity" evidence="5">
    <location>
        <begin position="586"/>
        <end position="599"/>
    </location>
</feature>
<dbReference type="GO" id="GO:0042795">
    <property type="term" value="P:snRNA transcription by RNA polymerase II"/>
    <property type="evidence" value="ECO:0007669"/>
    <property type="project" value="TreeGrafter"/>
</dbReference>
<feature type="compositionally biased region" description="Polar residues" evidence="5">
    <location>
        <begin position="626"/>
        <end position="635"/>
    </location>
</feature>
<dbReference type="OrthoDB" id="2143914at2759"/>
<dbReference type="AlphaFoldDB" id="A0A7H9B8N9"/>
<dbReference type="InterPro" id="IPR009057">
    <property type="entry name" value="Homeodomain-like_sf"/>
</dbReference>
<proteinExistence type="predicted"/>
<dbReference type="RefSeq" id="XP_037145827.1">
    <property type="nucleotide sequence ID" value="XM_037289932.1"/>
</dbReference>
<evidence type="ECO:0000313" key="8">
    <source>
        <dbReference type="EMBL" id="QLG74102.1"/>
    </source>
</evidence>
<feature type="region of interest" description="Disordered" evidence="5">
    <location>
        <begin position="622"/>
        <end position="700"/>
    </location>
</feature>
<evidence type="ECO:0000256" key="4">
    <source>
        <dbReference type="ARBA" id="ARBA00023242"/>
    </source>
</evidence>
<feature type="compositionally biased region" description="Basic and acidic residues" evidence="5">
    <location>
        <begin position="751"/>
        <end position="767"/>
    </location>
</feature>
<evidence type="ECO:0000259" key="7">
    <source>
        <dbReference type="PROSITE" id="PS51294"/>
    </source>
</evidence>
<feature type="compositionally biased region" description="Polar residues" evidence="5">
    <location>
        <begin position="676"/>
        <end position="700"/>
    </location>
</feature>
<dbReference type="EMBL" id="CP058609">
    <property type="protein sequence ID" value="QLG74102.1"/>
    <property type="molecule type" value="Genomic_DNA"/>
</dbReference>
<dbReference type="SUPFAM" id="SSF46689">
    <property type="entry name" value="Homeodomain-like"/>
    <property type="match status" value="1"/>
</dbReference>
<dbReference type="Pfam" id="PF00249">
    <property type="entry name" value="Myb_DNA-binding"/>
    <property type="match status" value="2"/>
</dbReference>
<evidence type="ECO:0000256" key="5">
    <source>
        <dbReference type="SAM" id="MobiDB-lite"/>
    </source>
</evidence>
<dbReference type="InterPro" id="IPR017930">
    <property type="entry name" value="Myb_dom"/>
</dbReference>
<keyword evidence="2" id="KW-0238">DNA-binding</keyword>
<dbReference type="GO" id="GO:0001006">
    <property type="term" value="F:RNA polymerase III type 3 promoter sequence-specific DNA binding"/>
    <property type="evidence" value="ECO:0007669"/>
    <property type="project" value="TreeGrafter"/>
</dbReference>
<gene>
    <name evidence="8" type="ORF">HG535_0F06140</name>
</gene>
<dbReference type="SMART" id="SM00717">
    <property type="entry name" value="SANT"/>
    <property type="match status" value="3"/>
</dbReference>
<feature type="compositionally biased region" description="Polar residues" evidence="5">
    <location>
        <begin position="309"/>
        <end position="322"/>
    </location>
</feature>
<sequence length="776" mass="86785">MEAKLRRSKVKKTAQIDPLDITESLGYKTHRKNGRNSWSKEDDEELRAILNDTFMGLGYKNGIEDIKSIQESELSCTKISWEDIAVKFKNGSRKPKDLRKRWTSSLDPNLKKGKWASEEDTLLMQAYKKHGPHWLSVAEEISGRTEDQCAKRYIEILGPSSEGRLRKWTLEEDLSLVSKVKLYGTRWRRISSELEFRPSLTCRNRWRKLITSVVRGRAPPEIVKAVKEKQELDLMNESLKNNIGGLSNTEQNATVDLISVEEAEKINYEDTSDDLVRRKLQDGSPLSPLADSKEKLEFEETKQNSVNLRNFDNTNSATTSAVPQFHSDKKNTNNAFVSRSEKEELNADTVDETIDSGGRVPLAPVKDVPAFPARATLLEDSFFGDRSDPQPPADNRHVGHLPTSRSDTRQDTEKLSLPHAGQMEWKFILKDGHGLSLSSGTVASSELVKELIDQARKYSLKISIHQHIHNHYGQQPDAHPLQSAYPDNLSHFRAPNISSMVPGGLLPHTMPDFFNTSSEFRTASTAVEQPADNDFLSQTPTYNVFGLEPSPQPDNSHLSNSSNFFQKNQSQSILVQANQSSPNYPGKTGTNSSTGSRSSCGDDVQDIGRNRVSHFNYLPATVKPQLGSSDSTKATDLSKLLNPSPANSIISKRGKKNRKNGRSESPYRSLSRRDSSNTPPVENNSRQQKSNDTPGTASSINEEEGLDFWESLRSLAGGPVIQEDGTNTNQRDEEDYHLFYGLLDGKVEQSDHEELMEANKSTAEKSKSALLPFNPS</sequence>
<feature type="compositionally biased region" description="Basic and acidic residues" evidence="5">
    <location>
        <begin position="406"/>
        <end position="416"/>
    </location>
</feature>
<name>A0A7H9B8N9_ZYGMR</name>
<keyword evidence="3" id="KW-0804">Transcription</keyword>
<feature type="domain" description="HTH myb-type" evidence="7">
    <location>
        <begin position="107"/>
        <end position="161"/>
    </location>
</feature>
<dbReference type="KEGG" id="zmk:HG535_0F06140"/>
<dbReference type="GO" id="GO:0042796">
    <property type="term" value="P:snRNA transcription by RNA polymerase III"/>
    <property type="evidence" value="ECO:0007669"/>
    <property type="project" value="TreeGrafter"/>
</dbReference>
<evidence type="ECO:0000313" key="9">
    <source>
        <dbReference type="Proteomes" id="UP000509704"/>
    </source>
</evidence>
<dbReference type="PROSITE" id="PS50090">
    <property type="entry name" value="MYB_LIKE"/>
    <property type="match status" value="3"/>
</dbReference>
<feature type="region of interest" description="Disordered" evidence="5">
    <location>
        <begin position="751"/>
        <end position="776"/>
    </location>
</feature>
<feature type="domain" description="Myb-like" evidence="6">
    <location>
        <begin position="107"/>
        <end position="157"/>
    </location>
</feature>
<dbReference type="InterPro" id="IPR051575">
    <property type="entry name" value="Myb-like_DNA-bd"/>
</dbReference>
<feature type="domain" description="Myb-like" evidence="6">
    <location>
        <begin position="160"/>
        <end position="210"/>
    </location>
</feature>
<dbReference type="CDD" id="cd00167">
    <property type="entry name" value="SANT"/>
    <property type="match status" value="2"/>
</dbReference>
<evidence type="ECO:0008006" key="10">
    <source>
        <dbReference type="Google" id="ProtNLM"/>
    </source>
</evidence>
<evidence type="ECO:0000256" key="3">
    <source>
        <dbReference type="ARBA" id="ARBA00023163"/>
    </source>
</evidence>
<feature type="region of interest" description="Disordered" evidence="5">
    <location>
        <begin position="382"/>
        <end position="416"/>
    </location>
</feature>
<organism evidence="8 9">
    <name type="scientific">Zygotorulaspora mrakii</name>
    <name type="common">Zygosaccharomyces mrakii</name>
    <dbReference type="NCBI Taxonomy" id="42260"/>
    <lineage>
        <taxon>Eukaryota</taxon>
        <taxon>Fungi</taxon>
        <taxon>Dikarya</taxon>
        <taxon>Ascomycota</taxon>
        <taxon>Saccharomycotina</taxon>
        <taxon>Saccharomycetes</taxon>
        <taxon>Saccharomycetales</taxon>
        <taxon>Saccharomycetaceae</taxon>
        <taxon>Zygotorulaspora</taxon>
    </lineage>
</organism>
<evidence type="ECO:0000256" key="2">
    <source>
        <dbReference type="ARBA" id="ARBA00023125"/>
    </source>
</evidence>
<dbReference type="Gene3D" id="1.10.10.60">
    <property type="entry name" value="Homeodomain-like"/>
    <property type="match status" value="3"/>
</dbReference>
<feature type="region of interest" description="Disordered" evidence="5">
    <location>
        <begin position="577"/>
        <end position="607"/>
    </location>
</feature>